<dbReference type="PROSITE" id="PS50088">
    <property type="entry name" value="ANK_REPEAT"/>
    <property type="match status" value="4"/>
</dbReference>
<dbReference type="Proteomes" id="UP001152523">
    <property type="component" value="Unassembled WGS sequence"/>
</dbReference>
<evidence type="ECO:0000313" key="3">
    <source>
        <dbReference type="EMBL" id="CAH9071393.1"/>
    </source>
</evidence>
<protein>
    <submittedName>
        <fullName evidence="3">Uncharacterized protein</fullName>
    </submittedName>
</protein>
<dbReference type="InterPro" id="IPR002110">
    <property type="entry name" value="Ankyrin_rpt"/>
</dbReference>
<dbReference type="PANTHER" id="PTHR46224">
    <property type="entry name" value="ANKYRIN REPEAT FAMILY PROTEIN"/>
    <property type="match status" value="1"/>
</dbReference>
<feature type="compositionally biased region" description="Basic and acidic residues" evidence="2">
    <location>
        <begin position="303"/>
        <end position="325"/>
    </location>
</feature>
<feature type="repeat" description="ANK" evidence="1">
    <location>
        <begin position="101"/>
        <end position="133"/>
    </location>
</feature>
<keyword evidence="4" id="KW-1185">Reference proteome</keyword>
<feature type="repeat" description="ANK" evidence="1">
    <location>
        <begin position="134"/>
        <end position="166"/>
    </location>
</feature>
<dbReference type="PRINTS" id="PR01415">
    <property type="entry name" value="ANKYRIN"/>
</dbReference>
<sequence>MSSVCASRVFGHHFRAAAAAAIPAFLKDFANVRDNLKRGPVHHAAADGFTDACKYFLKDLKLDVNEKDDLNKTPLIYAAEHGHTATAKFLVDYGAALEFERGRYPLLYAAKKGDIELMKSLLSKGAKADFVNRDFSTSLSQAALSGQPDACRLLLENGANPNGHPDYPSFSPIGLAIRSCSLPCVQVLVEANATLNSPATSWEGNPLHQAAYFGHQEIVKYLLENGADPNIKCVTRFSDDDVWKPRKPIQVAAQYGKVGVVKVLFPHTTPIKGYTEWSIDRILGDMQPGSLRRGGGTWKRKEKGQSREDALRKGKKSLDQRKGAY</sequence>
<dbReference type="PANTHER" id="PTHR46224:SF6">
    <property type="entry name" value="ANKYRIN REPEAT FAMILY PROTEIN"/>
    <property type="match status" value="1"/>
</dbReference>
<dbReference type="AlphaFoldDB" id="A0AAV0C8G7"/>
<dbReference type="Pfam" id="PF12796">
    <property type="entry name" value="Ank_2"/>
    <property type="match status" value="3"/>
</dbReference>
<dbReference type="InterPro" id="IPR036770">
    <property type="entry name" value="Ankyrin_rpt-contain_sf"/>
</dbReference>
<proteinExistence type="predicted"/>
<dbReference type="EMBL" id="CAMAPF010000020">
    <property type="protein sequence ID" value="CAH9071393.1"/>
    <property type="molecule type" value="Genomic_DNA"/>
</dbReference>
<evidence type="ECO:0000313" key="4">
    <source>
        <dbReference type="Proteomes" id="UP001152523"/>
    </source>
</evidence>
<feature type="repeat" description="ANK" evidence="1">
    <location>
        <begin position="205"/>
        <end position="234"/>
    </location>
</feature>
<dbReference type="SUPFAM" id="SSF48403">
    <property type="entry name" value="Ankyrin repeat"/>
    <property type="match status" value="1"/>
</dbReference>
<dbReference type="SMART" id="SM00248">
    <property type="entry name" value="ANK"/>
    <property type="match status" value="6"/>
</dbReference>
<feature type="region of interest" description="Disordered" evidence="2">
    <location>
        <begin position="288"/>
        <end position="325"/>
    </location>
</feature>
<gene>
    <name evidence="3" type="ORF">CEPIT_LOCUS3840</name>
</gene>
<name>A0AAV0C8G7_9ASTE</name>
<evidence type="ECO:0000256" key="2">
    <source>
        <dbReference type="SAM" id="MobiDB-lite"/>
    </source>
</evidence>
<evidence type="ECO:0000256" key="1">
    <source>
        <dbReference type="PROSITE-ProRule" id="PRU00023"/>
    </source>
</evidence>
<feature type="repeat" description="ANK" evidence="1">
    <location>
        <begin position="70"/>
        <end position="102"/>
    </location>
</feature>
<keyword evidence="1" id="KW-0040">ANK repeat</keyword>
<dbReference type="PROSITE" id="PS50297">
    <property type="entry name" value="ANK_REP_REGION"/>
    <property type="match status" value="3"/>
</dbReference>
<reference evidence="3" key="1">
    <citation type="submission" date="2022-07" db="EMBL/GenBank/DDBJ databases">
        <authorList>
            <person name="Macas J."/>
            <person name="Novak P."/>
            <person name="Neumann P."/>
        </authorList>
    </citation>
    <scope>NUCLEOTIDE SEQUENCE</scope>
</reference>
<dbReference type="Gene3D" id="1.25.40.20">
    <property type="entry name" value="Ankyrin repeat-containing domain"/>
    <property type="match status" value="2"/>
</dbReference>
<dbReference type="InterPro" id="IPR051616">
    <property type="entry name" value="Cul2-RING_E3_ligase_SR"/>
</dbReference>
<comment type="caution">
    <text evidence="3">The sequence shown here is derived from an EMBL/GenBank/DDBJ whole genome shotgun (WGS) entry which is preliminary data.</text>
</comment>
<organism evidence="3 4">
    <name type="scientific">Cuscuta epithymum</name>
    <dbReference type="NCBI Taxonomy" id="186058"/>
    <lineage>
        <taxon>Eukaryota</taxon>
        <taxon>Viridiplantae</taxon>
        <taxon>Streptophyta</taxon>
        <taxon>Embryophyta</taxon>
        <taxon>Tracheophyta</taxon>
        <taxon>Spermatophyta</taxon>
        <taxon>Magnoliopsida</taxon>
        <taxon>eudicotyledons</taxon>
        <taxon>Gunneridae</taxon>
        <taxon>Pentapetalae</taxon>
        <taxon>asterids</taxon>
        <taxon>lamiids</taxon>
        <taxon>Solanales</taxon>
        <taxon>Convolvulaceae</taxon>
        <taxon>Cuscuteae</taxon>
        <taxon>Cuscuta</taxon>
        <taxon>Cuscuta subgen. Cuscuta</taxon>
    </lineage>
</organism>
<accession>A0AAV0C8G7</accession>